<dbReference type="PATRIC" id="fig|264459.3.peg.623"/>
<comment type="caution">
    <text evidence="1">The sequence shown here is derived from an EMBL/GenBank/DDBJ whole genome shotgun (WGS) entry which is preliminary data.</text>
</comment>
<dbReference type="EMBL" id="LJRI01000128">
    <property type="protein sequence ID" value="KPZ11836.1"/>
    <property type="molecule type" value="Genomic_DNA"/>
</dbReference>
<protein>
    <submittedName>
        <fullName evidence="1">Phage-related protein</fullName>
    </submittedName>
</protein>
<dbReference type="AlphaFoldDB" id="A0A0Q0CIX6"/>
<sequence>MFLHSYTDLVPDLQFVVVKFNEIAGFKGVGANFSLTKPFGLADEFWNLISSHFERLKLIDRYDELGNDEIAEILKDCHIHLESGGQNFRKFLRGRAKDRCNVYGRNHWIAVLMESMAKHANLDRWVKGV</sequence>
<dbReference type="Proteomes" id="UP000050384">
    <property type="component" value="Unassembled WGS sequence"/>
</dbReference>
<evidence type="ECO:0000313" key="1">
    <source>
        <dbReference type="EMBL" id="KPZ11836.1"/>
    </source>
</evidence>
<evidence type="ECO:0000313" key="2">
    <source>
        <dbReference type="Proteomes" id="UP000050384"/>
    </source>
</evidence>
<organism evidence="1 2">
    <name type="scientific">Pseudomonas syringae pv. spinaceae</name>
    <dbReference type="NCBI Taxonomy" id="264459"/>
    <lineage>
        <taxon>Bacteria</taxon>
        <taxon>Pseudomonadati</taxon>
        <taxon>Pseudomonadota</taxon>
        <taxon>Gammaproteobacteria</taxon>
        <taxon>Pseudomonadales</taxon>
        <taxon>Pseudomonadaceae</taxon>
        <taxon>Pseudomonas</taxon>
        <taxon>Pseudomonas syringae</taxon>
    </lineage>
</organism>
<proteinExistence type="predicted"/>
<gene>
    <name evidence="1" type="ORF">ALO94_00357</name>
</gene>
<reference evidence="1 2" key="1">
    <citation type="submission" date="2015-09" db="EMBL/GenBank/DDBJ databases">
        <title>Genome announcement of multiple Pseudomonas syringae strains.</title>
        <authorList>
            <person name="Thakur S."/>
            <person name="Wang P.W."/>
            <person name="Gong Y."/>
            <person name="Weir B.S."/>
            <person name="Guttman D.S."/>
        </authorList>
    </citation>
    <scope>NUCLEOTIDE SEQUENCE [LARGE SCALE GENOMIC DNA]</scope>
    <source>
        <strain evidence="1 2">ICMP16929</strain>
    </source>
</reference>
<accession>A0A0Q0CIX6</accession>
<name>A0A0Q0CIX6_PSESX</name>